<feature type="non-terminal residue" evidence="1">
    <location>
        <position position="42"/>
    </location>
</feature>
<sequence length="42" mass="4872">MSIFSDEVYDRRQAELGRRMERQGVDVFFCPPSGDLEYLTGT</sequence>
<gene>
    <name evidence="1" type="ORF">METZ01_LOCUS458693</name>
</gene>
<dbReference type="EMBL" id="UINC01191279">
    <property type="protein sequence ID" value="SVE05839.1"/>
    <property type="molecule type" value="Genomic_DNA"/>
</dbReference>
<dbReference type="SUPFAM" id="SSF53092">
    <property type="entry name" value="Creatinase/prolidase N-terminal domain"/>
    <property type="match status" value="1"/>
</dbReference>
<evidence type="ECO:0000313" key="1">
    <source>
        <dbReference type="EMBL" id="SVE05839.1"/>
    </source>
</evidence>
<proteinExistence type="predicted"/>
<dbReference type="Gene3D" id="3.40.350.10">
    <property type="entry name" value="Creatinase/prolidase N-terminal domain"/>
    <property type="match status" value="1"/>
</dbReference>
<organism evidence="1">
    <name type="scientific">marine metagenome</name>
    <dbReference type="NCBI Taxonomy" id="408172"/>
    <lineage>
        <taxon>unclassified sequences</taxon>
        <taxon>metagenomes</taxon>
        <taxon>ecological metagenomes</taxon>
    </lineage>
</organism>
<dbReference type="AlphaFoldDB" id="A0A383AE20"/>
<dbReference type="InterPro" id="IPR029149">
    <property type="entry name" value="Creatin/AminoP/Spt16_N"/>
</dbReference>
<name>A0A383AE20_9ZZZZ</name>
<reference evidence="1" key="1">
    <citation type="submission" date="2018-05" db="EMBL/GenBank/DDBJ databases">
        <authorList>
            <person name="Lanie J.A."/>
            <person name="Ng W.-L."/>
            <person name="Kazmierczak K.M."/>
            <person name="Andrzejewski T.M."/>
            <person name="Davidsen T.M."/>
            <person name="Wayne K.J."/>
            <person name="Tettelin H."/>
            <person name="Glass J.I."/>
            <person name="Rusch D."/>
            <person name="Podicherti R."/>
            <person name="Tsui H.-C.T."/>
            <person name="Winkler M.E."/>
        </authorList>
    </citation>
    <scope>NUCLEOTIDE SEQUENCE</scope>
</reference>
<accession>A0A383AE20</accession>
<protein>
    <submittedName>
        <fullName evidence="1">Uncharacterized protein</fullName>
    </submittedName>
</protein>